<proteinExistence type="predicted"/>
<gene>
    <name evidence="2" type="ORF">IAC29_09040</name>
</gene>
<feature type="chain" id="PRO_5038452389" evidence="1">
    <location>
        <begin position="20"/>
        <end position="682"/>
    </location>
</feature>
<dbReference type="SUPFAM" id="SSF48208">
    <property type="entry name" value="Six-hairpin glycosidases"/>
    <property type="match status" value="1"/>
</dbReference>
<feature type="signal peptide" evidence="1">
    <location>
        <begin position="1"/>
        <end position="19"/>
    </location>
</feature>
<dbReference type="Proteomes" id="UP000810252">
    <property type="component" value="Unassembled WGS sequence"/>
</dbReference>
<evidence type="ECO:0000256" key="1">
    <source>
        <dbReference type="SAM" id="SignalP"/>
    </source>
</evidence>
<reference evidence="2" key="2">
    <citation type="journal article" date="2021" name="PeerJ">
        <title>Extensive microbial diversity within the chicken gut microbiome revealed by metagenomics and culture.</title>
        <authorList>
            <person name="Gilroy R."/>
            <person name="Ravi A."/>
            <person name="Getino M."/>
            <person name="Pursley I."/>
            <person name="Horton D.L."/>
            <person name="Alikhan N.F."/>
            <person name="Baker D."/>
            <person name="Gharbi K."/>
            <person name="Hall N."/>
            <person name="Watson M."/>
            <person name="Adriaenssens E.M."/>
            <person name="Foster-Nyarko E."/>
            <person name="Jarju S."/>
            <person name="Secka A."/>
            <person name="Antonio M."/>
            <person name="Oren A."/>
            <person name="Chaudhuri R.R."/>
            <person name="La Ragione R."/>
            <person name="Hildebrand F."/>
            <person name="Pallen M.J."/>
        </authorList>
    </citation>
    <scope>NUCLEOTIDE SEQUENCE</scope>
    <source>
        <strain evidence="2">20514</strain>
    </source>
</reference>
<keyword evidence="1" id="KW-0732">Signal</keyword>
<sequence length="682" mass="76471">MKNIPAIISFLGITVFATAAIVPAKSGTQADGISVTGSISLKTPGNPAETFSLTESGNGVLTPERDLPLSIVKRTSSENEVTRIEISVTAEQLLYYNIGQCLGTGFDSDDCLYYMPGFWYRDNMRSPKSAPSFHTSDSWAVREDRLSTPLTGIYNTKTGEYCTVLRIDDFGSDAQPCHTYGEVILSDDTSIGYTGFDNHSGESAVVFGFPYKEEPKSYIRKLTLAPAVQAFARLDAGETDTVVWEIRYGKAGSWSDFVAEVWKYSFDMSAPQPVKPKYGPEEAKDLLSRFFEQSYVGDFPLKYYSGVELRTADCKPNGKAELGFIGRVLLNAFNALEYGLEHSREDLVLQAESVFASYLEHGFTAGGLFRENVDFRKDPSGYEDGIYSIRRQSEAVCAILTYLDYEKDNGRRHPEWESRIKTVLDRFTVLQSTDGSFPRKFDDALEIKDPSGGSTSSAVLPLAMGYRYFKDKDYLAAAELAAGYIERELISKADYFSSTLDANCEDKEASLYASTAMYYMSLAEKDKEKRSHYDSLCLESAYFALSWYYLWDVPFAQGQMLGDVGFKSRGWGNVSVENNHIDVFIFEFADVLDYLAEKFGESRFSEFTEVIRTSMLQLLPEKGSMYDIALEGYCPEVVQHTAWDYGKNGKGFYNDIFAPGWTVASLWQMLSPGRAENYFNKK</sequence>
<evidence type="ECO:0000313" key="3">
    <source>
        <dbReference type="Proteomes" id="UP000810252"/>
    </source>
</evidence>
<dbReference type="InterPro" id="IPR008928">
    <property type="entry name" value="6-hairpin_glycosidase_sf"/>
</dbReference>
<accession>A0A9D9HFD6</accession>
<comment type="caution">
    <text evidence="2">The sequence shown here is derived from an EMBL/GenBank/DDBJ whole genome shotgun (WGS) entry which is preliminary data.</text>
</comment>
<organism evidence="2 3">
    <name type="scientific">Candidatus Cryptobacteroides merdigallinarum</name>
    <dbReference type="NCBI Taxonomy" id="2840770"/>
    <lineage>
        <taxon>Bacteria</taxon>
        <taxon>Pseudomonadati</taxon>
        <taxon>Bacteroidota</taxon>
        <taxon>Bacteroidia</taxon>
        <taxon>Bacteroidales</taxon>
        <taxon>Candidatus Cryptobacteroides</taxon>
    </lineage>
</organism>
<dbReference type="EMBL" id="JADIMQ010000128">
    <property type="protein sequence ID" value="MBO8449401.1"/>
    <property type="molecule type" value="Genomic_DNA"/>
</dbReference>
<name>A0A9D9HFD6_9BACT</name>
<reference evidence="2" key="1">
    <citation type="submission" date="2020-10" db="EMBL/GenBank/DDBJ databases">
        <authorList>
            <person name="Gilroy R."/>
        </authorList>
    </citation>
    <scope>NUCLEOTIDE SEQUENCE</scope>
    <source>
        <strain evidence="2">20514</strain>
    </source>
</reference>
<evidence type="ECO:0000313" key="2">
    <source>
        <dbReference type="EMBL" id="MBO8449401.1"/>
    </source>
</evidence>
<protein>
    <submittedName>
        <fullName evidence="2">Uncharacterized protein</fullName>
    </submittedName>
</protein>
<dbReference type="GO" id="GO:0005975">
    <property type="term" value="P:carbohydrate metabolic process"/>
    <property type="evidence" value="ECO:0007669"/>
    <property type="project" value="InterPro"/>
</dbReference>
<dbReference type="AlphaFoldDB" id="A0A9D9HFD6"/>